<evidence type="ECO:0000256" key="2">
    <source>
        <dbReference type="SAM" id="Phobius"/>
    </source>
</evidence>
<feature type="region of interest" description="Disordered" evidence="1">
    <location>
        <begin position="775"/>
        <end position="801"/>
    </location>
</feature>
<keyword evidence="2" id="KW-0812">Transmembrane</keyword>
<dbReference type="InterPro" id="IPR032675">
    <property type="entry name" value="LRR_dom_sf"/>
</dbReference>
<dbReference type="Proteomes" id="UP000829291">
    <property type="component" value="Chromosome 2"/>
</dbReference>
<keyword evidence="3" id="KW-1185">Reference proteome</keyword>
<keyword evidence="2" id="KW-1133">Transmembrane helix</keyword>
<reference evidence="4" key="1">
    <citation type="submission" date="2025-08" db="UniProtKB">
        <authorList>
            <consortium name="RefSeq"/>
        </authorList>
    </citation>
    <scope>IDENTIFICATION</scope>
    <source>
        <tissue evidence="4">Thorax and Abdomen</tissue>
    </source>
</reference>
<dbReference type="Gene3D" id="3.80.10.10">
    <property type="entry name" value="Ribonuclease Inhibitor"/>
    <property type="match status" value="2"/>
</dbReference>
<evidence type="ECO:0000256" key="1">
    <source>
        <dbReference type="SAM" id="MobiDB-lite"/>
    </source>
</evidence>
<dbReference type="AlphaFoldDB" id="A0A6J0BXG8"/>
<dbReference type="InParanoid" id="A0A6J0BXG8"/>
<feature type="region of interest" description="Disordered" evidence="1">
    <location>
        <begin position="843"/>
        <end position="884"/>
    </location>
</feature>
<gene>
    <name evidence="4" type="primary">LOC107223720</name>
</gene>
<proteinExistence type="predicted"/>
<dbReference type="GeneID" id="107223720"/>
<evidence type="ECO:0000313" key="3">
    <source>
        <dbReference type="Proteomes" id="UP000829291"/>
    </source>
</evidence>
<protein>
    <submittedName>
        <fullName evidence="4">Uncharacterized protein LOC107223720 isoform X1</fullName>
    </submittedName>
</protein>
<organism evidence="4">
    <name type="scientific">Neodiprion lecontei</name>
    <name type="common">Redheaded pine sawfly</name>
    <dbReference type="NCBI Taxonomy" id="441921"/>
    <lineage>
        <taxon>Eukaryota</taxon>
        <taxon>Metazoa</taxon>
        <taxon>Ecdysozoa</taxon>
        <taxon>Arthropoda</taxon>
        <taxon>Hexapoda</taxon>
        <taxon>Insecta</taxon>
        <taxon>Pterygota</taxon>
        <taxon>Neoptera</taxon>
        <taxon>Endopterygota</taxon>
        <taxon>Hymenoptera</taxon>
        <taxon>Tenthredinoidea</taxon>
        <taxon>Diprionidae</taxon>
        <taxon>Diprioninae</taxon>
        <taxon>Neodiprion</taxon>
    </lineage>
</organism>
<dbReference type="InterPro" id="IPR011050">
    <property type="entry name" value="Pectin_lyase_fold/virulence"/>
</dbReference>
<dbReference type="RefSeq" id="XP_015518989.2">
    <property type="nucleotide sequence ID" value="XM_015663503.2"/>
</dbReference>
<evidence type="ECO:0000313" key="4">
    <source>
        <dbReference type="RefSeq" id="XP_015518989.2"/>
    </source>
</evidence>
<dbReference type="SUPFAM" id="SSF51126">
    <property type="entry name" value="Pectin lyase-like"/>
    <property type="match status" value="1"/>
</dbReference>
<feature type="region of interest" description="Disordered" evidence="1">
    <location>
        <begin position="488"/>
        <end position="507"/>
    </location>
</feature>
<name>A0A6J0BXG8_NEOLC</name>
<feature type="compositionally biased region" description="Polar residues" evidence="1">
    <location>
        <begin position="850"/>
        <end position="864"/>
    </location>
</feature>
<feature type="transmembrane region" description="Helical" evidence="2">
    <location>
        <begin position="529"/>
        <end position="553"/>
    </location>
</feature>
<dbReference type="KEGG" id="nlo:107223720"/>
<sequence>MISDGRKSLCACNNDNNRGIKWFRRIVAFAVILFVINNPKNANCQNAPPVGICAIDGCNCTVVVKKWINVKCVFSSDKDVELVEGSVPEEAIEVEISRCRELKIQAGAFMGGVQLRRVHVSGVSNVVAKSQAFNNLSAPNTLFEVSECDTVLLESHAFKNSLKPLSVSIARCKTVKIKPNVFLWLLKITIKDVLDLELSTNAFKFDTPQPGRHGPATQILFQSVKIDELPTMAFPSTVMEVRMDNLETSVIRKDTFSAMKILKVAISNATIGTIESGAFNGRTLIDNLEFVDVSVAQIKTGALLAPVTNFTIQYSRVNDMETGAINVVAATVTLNNNEFQEIAHRAISLNQWNHIAIHQNLFRSIQNESISVKMSENVKTQTEFLFTENHIVTAEPGSLRFAAQTQSLRRTTISGNYFAEPCSCNLEKWMKNLAGTNGSVVAVMASSYCEIDEVLGRCFKVPQGRLLMSNFTSIICAARVHHISCKDPATKPEPSVSPPNVGPHGYPKPKGYFDVEMSDPKQLEREKRIIVMICSAAGLCVMAVLVMFGLFYVRRRGVCPKLTSGPFSGLASWMSPSNGMAAATSARSISRMSVNEYAGLRPEARVLAVETAPDDQAEDAYAYTENKATQTLPEELTEDYLRELRERLNDPDDYSEARDMIEHLYDLIKVEESCNNNNNDNRETPAVYHDLVVRPRARGSALRPSTSVGTRVPSLDKLLPTPVGPRSQIVEYAEPRDSKLSDQNHLYAELLGDETVPSTSRLSQPVLAGLVGRAQQPLPPEIGGTGNEGQKTGFRDPAKSQTRPLSFLKALGESILGTSSKSPQKRPAAPLLCEYAEPSDAAAHLYSELSEPNTHTNSRPSSKMANRPLPTKPGDTETTPITIS</sequence>
<dbReference type="OrthoDB" id="8185041at2759"/>
<accession>A0A6J0BXG8</accession>
<feature type="region of interest" description="Disordered" evidence="1">
    <location>
        <begin position="698"/>
        <end position="723"/>
    </location>
</feature>
<keyword evidence="2" id="KW-0472">Membrane</keyword>